<dbReference type="AlphaFoldDB" id="A0A0K0FH25"/>
<dbReference type="WBParaSite" id="SVE_0818300.1">
    <property type="protein sequence ID" value="SVE_0818300.1"/>
    <property type="gene ID" value="SVE_0818300"/>
</dbReference>
<reference evidence="1" key="1">
    <citation type="submission" date="2014-07" db="EMBL/GenBank/DDBJ databases">
        <authorList>
            <person name="Martin A.A"/>
            <person name="De Silva N."/>
        </authorList>
    </citation>
    <scope>NUCLEOTIDE SEQUENCE</scope>
</reference>
<keyword evidence="1" id="KW-1185">Reference proteome</keyword>
<evidence type="ECO:0000313" key="2">
    <source>
        <dbReference type="WBParaSite" id="SVE_0818300.1"/>
    </source>
</evidence>
<sequence length="86" mass="9191">MGDGVAVKSSVIQISDSIFGINDILRAMVGYNGRNDPNHPVPEAAISFERGSILEILVTDVSMWLQAANLGNVSLASITSMTKKEK</sequence>
<reference evidence="2" key="2">
    <citation type="submission" date="2015-08" db="UniProtKB">
        <authorList>
            <consortium name="WormBaseParasite"/>
        </authorList>
    </citation>
    <scope>IDENTIFICATION</scope>
</reference>
<protein>
    <submittedName>
        <fullName evidence="2">SH3 domain-containing protein</fullName>
    </submittedName>
</protein>
<dbReference type="SUPFAM" id="SSF50044">
    <property type="entry name" value="SH3-domain"/>
    <property type="match status" value="1"/>
</dbReference>
<organism evidence="1 2">
    <name type="scientific">Strongyloides venezuelensis</name>
    <name type="common">Threadworm</name>
    <dbReference type="NCBI Taxonomy" id="75913"/>
    <lineage>
        <taxon>Eukaryota</taxon>
        <taxon>Metazoa</taxon>
        <taxon>Ecdysozoa</taxon>
        <taxon>Nematoda</taxon>
        <taxon>Chromadorea</taxon>
        <taxon>Rhabditida</taxon>
        <taxon>Tylenchina</taxon>
        <taxon>Panagrolaimomorpha</taxon>
        <taxon>Strongyloidoidea</taxon>
        <taxon>Strongyloididae</taxon>
        <taxon>Strongyloides</taxon>
    </lineage>
</organism>
<dbReference type="Proteomes" id="UP000035680">
    <property type="component" value="Unassembled WGS sequence"/>
</dbReference>
<proteinExistence type="predicted"/>
<evidence type="ECO:0000313" key="1">
    <source>
        <dbReference type="Proteomes" id="UP000035680"/>
    </source>
</evidence>
<name>A0A0K0FH25_STRVS</name>
<accession>A0A0K0FH25</accession>
<dbReference type="InterPro" id="IPR036028">
    <property type="entry name" value="SH3-like_dom_sf"/>
</dbReference>
<dbReference type="Gene3D" id="2.30.30.40">
    <property type="entry name" value="SH3 Domains"/>
    <property type="match status" value="1"/>
</dbReference>
<dbReference type="STRING" id="75913.A0A0K0FH25"/>